<reference evidence="1" key="1">
    <citation type="submission" date="2024-05" db="EMBL/GenBank/DDBJ databases">
        <title>Genome Sequences of Four Agar- Degrading Marine Bacteria.</title>
        <authorList>
            <person name="Phillips E.K."/>
            <person name="Shaffer J.C."/>
            <person name="Henson M.W."/>
            <person name="Temperton B."/>
            <person name="Thrash C.J."/>
            <person name="Martin M.O."/>
        </authorList>
    </citation>
    <scope>NUCLEOTIDE SEQUENCE</scope>
    <source>
        <strain evidence="1">EKP203</strain>
    </source>
</reference>
<dbReference type="Proteomes" id="UP001169719">
    <property type="component" value="Unassembled WGS sequence"/>
</dbReference>
<accession>A0ABT7Y637</accession>
<organism evidence="1 2">
    <name type="scientific">Vibrio agarivorans</name>
    <dbReference type="NCBI Taxonomy" id="153622"/>
    <lineage>
        <taxon>Bacteria</taxon>
        <taxon>Pseudomonadati</taxon>
        <taxon>Pseudomonadota</taxon>
        <taxon>Gammaproteobacteria</taxon>
        <taxon>Vibrionales</taxon>
        <taxon>Vibrionaceae</taxon>
        <taxon>Vibrio</taxon>
    </lineage>
</organism>
<protein>
    <submittedName>
        <fullName evidence="1">Uncharacterized protein</fullName>
    </submittedName>
</protein>
<sequence length="168" mass="19900">MENNIDIDLKTISFVTKTKYRQSTQKIGIRTGDKTHRDWIINYTSNLIDSIYAIDNYLFQLDNYVSWIGYLKDAISSIENEVEEIYQRPIYSFSNDEIEFNELTSTINSLQEEVNEFKRDYQYFSYNRGLNNGQSSMYVVLEELNTILNLEGNRLISKLKGRFEHSER</sequence>
<gene>
    <name evidence="1" type="ORF">QWJ08_19415</name>
</gene>
<evidence type="ECO:0000313" key="1">
    <source>
        <dbReference type="EMBL" id="MDN2483518.1"/>
    </source>
</evidence>
<proteinExistence type="predicted"/>
<name>A0ABT7Y637_9VIBR</name>
<dbReference type="RefSeq" id="WP_289963589.1">
    <property type="nucleotide sequence ID" value="NZ_JAUEOZ010000002.1"/>
</dbReference>
<keyword evidence="2" id="KW-1185">Reference proteome</keyword>
<dbReference type="EMBL" id="JAUEOZ010000002">
    <property type="protein sequence ID" value="MDN2483518.1"/>
    <property type="molecule type" value="Genomic_DNA"/>
</dbReference>
<evidence type="ECO:0000313" key="2">
    <source>
        <dbReference type="Proteomes" id="UP001169719"/>
    </source>
</evidence>
<comment type="caution">
    <text evidence="1">The sequence shown here is derived from an EMBL/GenBank/DDBJ whole genome shotgun (WGS) entry which is preliminary data.</text>
</comment>